<organism evidence="3 4">
    <name type="scientific">Geotrichum candidum</name>
    <name type="common">Oospora lactis</name>
    <name type="synonym">Dipodascus geotrichum</name>
    <dbReference type="NCBI Taxonomy" id="1173061"/>
    <lineage>
        <taxon>Eukaryota</taxon>
        <taxon>Fungi</taxon>
        <taxon>Dikarya</taxon>
        <taxon>Ascomycota</taxon>
        <taxon>Saccharomycotina</taxon>
        <taxon>Dipodascomycetes</taxon>
        <taxon>Dipodascales</taxon>
        <taxon>Dipodascaceae</taxon>
        <taxon>Geotrichum</taxon>
    </lineage>
</organism>
<proteinExistence type="predicted"/>
<feature type="compositionally biased region" description="Polar residues" evidence="1">
    <location>
        <begin position="160"/>
        <end position="173"/>
    </location>
</feature>
<dbReference type="GO" id="GO:0005634">
    <property type="term" value="C:nucleus"/>
    <property type="evidence" value="ECO:0007669"/>
    <property type="project" value="TreeGrafter"/>
</dbReference>
<feature type="domain" description="PCI" evidence="2">
    <location>
        <begin position="265"/>
        <end position="432"/>
    </location>
</feature>
<dbReference type="STRING" id="1173061.A0A0J9XJV3"/>
<sequence>MSAPPWRQTNTAYTSVKTKTKLSRPSQPSQHSVSAPSLSSQTLSTSQANKPQWPEPLKKFVSSCFDQVDPKDTPEMEKQLKEVITKAFELGSTWTIDWSKATLPILELRKKEKKRALEKEKDFTSNKKAKSIRKSFNSFTLDEKDEKREQRLKRFENDRSANTNNTNLPSSHSDPTKPVVGYSTTLEKKYLRLTSEPDPASVRPLPVLKQTLELLKKKWKQEQDYSYICDQFKSMRQDLTVQHIQNDFTVLVYEIHARIALERSDLGEYNQCQTQLKVLYSKGIPGHSQEFLAYRILYLLHTSNYSDLSDITLEIEEQKERGPLDPAISHALKVYKAMTTNNYHRFFKLYVDAPNMGGYLMDSFVHRERLAALSRMCFGMRQTIDLKFLIKELGFADMDEVMDFMKSCDVEKFLKHSEQKDGNTKVSLQTKPAYSTVEQLRQKAFAKIDIKGQII</sequence>
<dbReference type="Gene3D" id="1.25.40.990">
    <property type="match status" value="1"/>
</dbReference>
<protein>
    <submittedName>
        <fullName evidence="3">Similar to Saccharomyces cerevisiae YPR045C THP3 Protein that forms a complex with Csn12p that is recruited to transcribed genes and may have a role in transcription elongation</fullName>
    </submittedName>
</protein>
<reference evidence="3" key="1">
    <citation type="submission" date="2014-03" db="EMBL/GenBank/DDBJ databases">
        <authorList>
            <person name="Casaregola S."/>
        </authorList>
    </citation>
    <scope>NUCLEOTIDE SEQUENCE [LARGE SCALE GENOMIC DNA]</scope>
    <source>
        <strain evidence="3">CLIB 918</strain>
    </source>
</reference>
<dbReference type="EMBL" id="CCBN010000023">
    <property type="protein sequence ID" value="CDO57579.1"/>
    <property type="molecule type" value="Genomic_DNA"/>
</dbReference>
<dbReference type="AlphaFoldDB" id="A0A0J9XJV3"/>
<accession>A0A0J9XJV3</accession>
<dbReference type="PANTHER" id="PTHR12436:SF4">
    <property type="entry name" value="LEUKOCYTE RECEPTOR CLUSTER MEMBER 8"/>
    <property type="match status" value="1"/>
</dbReference>
<dbReference type="PANTHER" id="PTHR12436">
    <property type="entry name" value="80 KDA MCM3-ASSOCIATED PROTEIN"/>
    <property type="match status" value="1"/>
</dbReference>
<dbReference type="Proteomes" id="UP000242525">
    <property type="component" value="Unassembled WGS sequence"/>
</dbReference>
<name>A0A0J9XJV3_GEOCN</name>
<dbReference type="InterPro" id="IPR000717">
    <property type="entry name" value="PCI_dom"/>
</dbReference>
<evidence type="ECO:0000259" key="2">
    <source>
        <dbReference type="PROSITE" id="PS50250"/>
    </source>
</evidence>
<dbReference type="PROSITE" id="PS50250">
    <property type="entry name" value="PCI"/>
    <property type="match status" value="1"/>
</dbReference>
<dbReference type="InterPro" id="IPR045107">
    <property type="entry name" value="SAC3/GANP/THP3"/>
</dbReference>
<keyword evidence="4" id="KW-1185">Reference proteome</keyword>
<feature type="compositionally biased region" description="Low complexity" evidence="1">
    <location>
        <begin position="32"/>
        <end position="48"/>
    </location>
</feature>
<dbReference type="OrthoDB" id="199574at2759"/>
<evidence type="ECO:0000313" key="3">
    <source>
        <dbReference type="EMBL" id="CDO57579.1"/>
    </source>
</evidence>
<gene>
    <name evidence="3" type="ORF">BN980_GECA23s00373g</name>
</gene>
<dbReference type="Pfam" id="PF03399">
    <property type="entry name" value="SAC3_GANP"/>
    <property type="match status" value="1"/>
</dbReference>
<feature type="region of interest" description="Disordered" evidence="1">
    <location>
        <begin position="1"/>
        <end position="55"/>
    </location>
</feature>
<evidence type="ECO:0000256" key="1">
    <source>
        <dbReference type="SAM" id="MobiDB-lite"/>
    </source>
</evidence>
<feature type="compositionally biased region" description="Polar residues" evidence="1">
    <location>
        <begin position="7"/>
        <end position="31"/>
    </location>
</feature>
<dbReference type="InterPro" id="IPR005062">
    <property type="entry name" value="SAC3/GANP/THP3_conserved"/>
</dbReference>
<evidence type="ECO:0000313" key="4">
    <source>
        <dbReference type="Proteomes" id="UP000242525"/>
    </source>
</evidence>
<comment type="caution">
    <text evidence="3">The sequence shown here is derived from an EMBL/GenBank/DDBJ whole genome shotgun (WGS) entry which is preliminary data.</text>
</comment>
<feature type="region of interest" description="Disordered" evidence="1">
    <location>
        <begin position="154"/>
        <end position="179"/>
    </location>
</feature>